<proteinExistence type="predicted"/>
<organism evidence="2 3">
    <name type="scientific">Salipiger mucosus DSM 16094</name>
    <dbReference type="NCBI Taxonomy" id="1123237"/>
    <lineage>
        <taxon>Bacteria</taxon>
        <taxon>Pseudomonadati</taxon>
        <taxon>Pseudomonadota</taxon>
        <taxon>Alphaproteobacteria</taxon>
        <taxon>Rhodobacterales</taxon>
        <taxon>Roseobacteraceae</taxon>
        <taxon>Salipiger</taxon>
    </lineage>
</organism>
<dbReference type="Pfam" id="PF13602">
    <property type="entry name" value="ADH_zinc_N_2"/>
    <property type="match status" value="1"/>
</dbReference>
<dbReference type="CDD" id="cd08267">
    <property type="entry name" value="MDR1"/>
    <property type="match status" value="1"/>
</dbReference>
<dbReference type="SUPFAM" id="SSF50129">
    <property type="entry name" value="GroES-like"/>
    <property type="match status" value="1"/>
</dbReference>
<comment type="caution">
    <text evidence="2">The sequence shown here is derived from an EMBL/GenBank/DDBJ whole genome shotgun (WGS) entry which is preliminary data.</text>
</comment>
<dbReference type="Pfam" id="PF08240">
    <property type="entry name" value="ADH_N"/>
    <property type="match status" value="1"/>
</dbReference>
<evidence type="ECO:0000259" key="1">
    <source>
        <dbReference type="SMART" id="SM00829"/>
    </source>
</evidence>
<keyword evidence="3" id="KW-1185">Reference proteome</keyword>
<feature type="domain" description="Enoyl reductase (ER)" evidence="1">
    <location>
        <begin position="10"/>
        <end position="319"/>
    </location>
</feature>
<dbReference type="PANTHER" id="PTHR44013">
    <property type="entry name" value="ZINC-TYPE ALCOHOL DEHYDROGENASE-LIKE PROTEIN C16A3.02C"/>
    <property type="match status" value="1"/>
</dbReference>
<protein>
    <submittedName>
        <fullName evidence="2">Alcohol dehydrogenase, zinc-containing</fullName>
    </submittedName>
</protein>
<dbReference type="GO" id="GO:0016491">
    <property type="term" value="F:oxidoreductase activity"/>
    <property type="evidence" value="ECO:0007669"/>
    <property type="project" value="InterPro"/>
</dbReference>
<dbReference type="OrthoDB" id="9805883at2"/>
<evidence type="ECO:0000313" key="2">
    <source>
        <dbReference type="EMBL" id="EPX83074.1"/>
    </source>
</evidence>
<gene>
    <name evidence="2" type="ORF">Salmuc_02872</name>
</gene>
<dbReference type="STRING" id="1123237.Salmuc_02872"/>
<dbReference type="Gene3D" id="3.40.50.720">
    <property type="entry name" value="NAD(P)-binding Rossmann-like Domain"/>
    <property type="match status" value="1"/>
</dbReference>
<dbReference type="PANTHER" id="PTHR44013:SF1">
    <property type="entry name" value="ZINC-TYPE ALCOHOL DEHYDROGENASE-LIKE PROTEIN C16A3.02C"/>
    <property type="match status" value="1"/>
</dbReference>
<dbReference type="InterPro" id="IPR036291">
    <property type="entry name" value="NAD(P)-bd_dom_sf"/>
</dbReference>
<sequence length="329" mass="34485">MQAATARRYGPAESLRIEDLPVPVPGPGEILIRVEASSVTTADWRLRASAFPGGLWLAGRMVAGLLRPRNPVLGSDVAGTVAAVGAGVTRFAAGDRVFGFIGHGGHAEYAIARADGALQRTPDSLTDAEAAALPFGAFTALAFLRDVAQVRPGQAVLIVGASGGVGAYATQIAKALGAHVIAVASGANADLLRELGADEVIDYRAEDVRRHRDRYDLVFDTVGATDWPGMRRALKRGGLFLPLNFGLRDLCHMLRAKLAGGPRMVLHVSGDTAEALADIVAMIEAGKLRPVIDSHYPLARIAEAHAHVEGRHRRGAVVIDVAEGAARAA</sequence>
<dbReference type="HOGENOM" id="CLU_026673_3_3_5"/>
<dbReference type="Proteomes" id="UP000015347">
    <property type="component" value="Unassembled WGS sequence"/>
</dbReference>
<accession>S9SA08</accession>
<dbReference type="SMART" id="SM00829">
    <property type="entry name" value="PKS_ER"/>
    <property type="match status" value="1"/>
</dbReference>
<dbReference type="InterPro" id="IPR052733">
    <property type="entry name" value="Chloroplast_QOR"/>
</dbReference>
<dbReference type="EMBL" id="APVH01000017">
    <property type="protein sequence ID" value="EPX83074.1"/>
    <property type="molecule type" value="Genomic_DNA"/>
</dbReference>
<dbReference type="InterPro" id="IPR020843">
    <property type="entry name" value="ER"/>
</dbReference>
<dbReference type="InterPro" id="IPR013154">
    <property type="entry name" value="ADH-like_N"/>
</dbReference>
<dbReference type="SUPFAM" id="SSF51735">
    <property type="entry name" value="NAD(P)-binding Rossmann-fold domains"/>
    <property type="match status" value="1"/>
</dbReference>
<dbReference type="AlphaFoldDB" id="S9SA08"/>
<dbReference type="Gene3D" id="3.90.180.10">
    <property type="entry name" value="Medium-chain alcohol dehydrogenases, catalytic domain"/>
    <property type="match status" value="1"/>
</dbReference>
<dbReference type="PROSITE" id="PS01162">
    <property type="entry name" value="QOR_ZETA_CRYSTAL"/>
    <property type="match status" value="1"/>
</dbReference>
<dbReference type="InterPro" id="IPR011032">
    <property type="entry name" value="GroES-like_sf"/>
</dbReference>
<reference evidence="3" key="1">
    <citation type="journal article" date="2014" name="Stand. Genomic Sci.">
        <title>Genome sequence of the exopolysaccharide-producing Salipiger mucosus type strain (DSM 16094(T)), a moderately halophilic member of the Roseobacter clade.</title>
        <authorList>
            <person name="Riedel T."/>
            <person name="Spring S."/>
            <person name="Fiebig A."/>
            <person name="Petersen J."/>
            <person name="Kyrpides N.C."/>
            <person name="Goker M."/>
            <person name="Klenk H.P."/>
        </authorList>
    </citation>
    <scope>NUCLEOTIDE SEQUENCE [LARGE SCALE GENOMIC DNA]</scope>
    <source>
        <strain evidence="3">DSM 16094</strain>
    </source>
</reference>
<evidence type="ECO:0000313" key="3">
    <source>
        <dbReference type="Proteomes" id="UP000015347"/>
    </source>
</evidence>
<dbReference type="RefSeq" id="WP_020043511.1">
    <property type="nucleotide sequence ID" value="NZ_KE557275.1"/>
</dbReference>
<dbReference type="eggNOG" id="COG0604">
    <property type="taxonomic scope" value="Bacteria"/>
</dbReference>
<dbReference type="GO" id="GO:0008270">
    <property type="term" value="F:zinc ion binding"/>
    <property type="evidence" value="ECO:0007669"/>
    <property type="project" value="InterPro"/>
</dbReference>
<name>S9SA08_9RHOB</name>
<dbReference type="InterPro" id="IPR002364">
    <property type="entry name" value="Quin_OxRdtase/zeta-crystal_CS"/>
</dbReference>